<keyword evidence="10 15" id="KW-0067">ATP-binding</keyword>
<dbReference type="SUPFAM" id="SSF53254">
    <property type="entry name" value="Phosphoglycerate mutase-like"/>
    <property type="match status" value="1"/>
</dbReference>
<evidence type="ECO:0000256" key="1">
    <source>
        <dbReference type="ARBA" id="ARBA00001947"/>
    </source>
</evidence>
<dbReference type="CDD" id="cd07067">
    <property type="entry name" value="HP_PGM_like"/>
    <property type="match status" value="1"/>
</dbReference>
<dbReference type="Pfam" id="PF19302">
    <property type="entry name" value="DUF5915"/>
    <property type="match status" value="1"/>
</dbReference>
<dbReference type="Gene3D" id="3.40.50.620">
    <property type="entry name" value="HUPs"/>
    <property type="match status" value="3"/>
</dbReference>
<feature type="domain" description="Aminoacyl-tRNA synthetase class Ia" evidence="17">
    <location>
        <begin position="10"/>
        <end position="510"/>
    </location>
</feature>
<dbReference type="InterPro" id="IPR023586">
    <property type="entry name" value="Ile-tRNA-ligase_type2"/>
</dbReference>
<feature type="domain" description="Methionyl/Valyl/Leucyl/Isoleucyl-tRNA synthetase anticodon-binding" evidence="18">
    <location>
        <begin position="972"/>
        <end position="1129"/>
    </location>
</feature>
<protein>
    <recommendedName>
        <fullName evidence="15">Isoleucine--tRNA ligase</fullName>
        <ecNumber evidence="15">6.1.1.5</ecNumber>
    </recommendedName>
    <alternativeName>
        <fullName evidence="15">Isoleucyl-tRNA synthetase</fullName>
        <shortName evidence="15">IleRS</shortName>
    </alternativeName>
</protein>
<dbReference type="PRINTS" id="PR00984">
    <property type="entry name" value="TRNASYNTHILE"/>
</dbReference>
<dbReference type="SUPFAM" id="SSF52374">
    <property type="entry name" value="Nucleotidylyl transferase"/>
    <property type="match status" value="1"/>
</dbReference>
<dbReference type="InterPro" id="IPR014729">
    <property type="entry name" value="Rossmann-like_a/b/a_fold"/>
</dbReference>
<dbReference type="SUPFAM" id="SSF50677">
    <property type="entry name" value="ValRS/IleRS/LeuRS editing domain"/>
    <property type="match status" value="1"/>
</dbReference>
<evidence type="ECO:0000256" key="14">
    <source>
        <dbReference type="ARBA" id="ARBA00048359"/>
    </source>
</evidence>
<comment type="catalytic activity">
    <reaction evidence="14 15">
        <text>tRNA(Ile) + L-isoleucine + ATP = L-isoleucyl-tRNA(Ile) + AMP + diphosphate</text>
        <dbReference type="Rhea" id="RHEA:11060"/>
        <dbReference type="Rhea" id="RHEA-COMP:9666"/>
        <dbReference type="Rhea" id="RHEA-COMP:9695"/>
        <dbReference type="ChEBI" id="CHEBI:30616"/>
        <dbReference type="ChEBI" id="CHEBI:33019"/>
        <dbReference type="ChEBI" id="CHEBI:58045"/>
        <dbReference type="ChEBI" id="CHEBI:78442"/>
        <dbReference type="ChEBI" id="CHEBI:78528"/>
        <dbReference type="ChEBI" id="CHEBI:456215"/>
        <dbReference type="EC" id="6.1.1.5"/>
    </reaction>
</comment>
<dbReference type="AlphaFoldDB" id="A0A1F7VBR0"/>
<evidence type="ECO:0000256" key="9">
    <source>
        <dbReference type="ARBA" id="ARBA00022833"/>
    </source>
</evidence>
<evidence type="ECO:0000256" key="10">
    <source>
        <dbReference type="ARBA" id="ARBA00022840"/>
    </source>
</evidence>
<evidence type="ECO:0000256" key="15">
    <source>
        <dbReference type="HAMAP-Rule" id="MF_02003"/>
    </source>
</evidence>
<evidence type="ECO:0000256" key="5">
    <source>
        <dbReference type="ARBA" id="ARBA00022490"/>
    </source>
</evidence>
<evidence type="ECO:0000256" key="11">
    <source>
        <dbReference type="ARBA" id="ARBA00022917"/>
    </source>
</evidence>
<comment type="domain">
    <text evidence="15">IleRS has two distinct active sites: one for aminoacylation and one for editing. The misactivated valine is translocated from the active site to the editing site, which sterically excludes the correctly activated isoleucine. The single editing site contains two valyl binding pockets, one specific for each substrate (Val-AMP or Val-tRNA(Ile)).</text>
</comment>
<keyword evidence="8 15" id="KW-0547">Nucleotide-binding</keyword>
<dbReference type="PANTHER" id="PTHR42780">
    <property type="entry name" value="SOLEUCYL-TRNA SYNTHETASE"/>
    <property type="match status" value="1"/>
</dbReference>
<gene>
    <name evidence="15" type="primary">ileS</name>
    <name evidence="19" type="ORF">A3I42_03145</name>
</gene>
<dbReference type="InterPro" id="IPR029033">
    <property type="entry name" value="His_PPase_superfam"/>
</dbReference>
<dbReference type="InterPro" id="IPR009008">
    <property type="entry name" value="Val/Leu/Ile-tRNA-synth_edit"/>
</dbReference>
<dbReference type="Pfam" id="PF00133">
    <property type="entry name" value="tRNA-synt_1"/>
    <property type="match status" value="2"/>
</dbReference>
<dbReference type="GO" id="GO:0006428">
    <property type="term" value="P:isoleucyl-tRNA aminoacylation"/>
    <property type="evidence" value="ECO:0007669"/>
    <property type="project" value="UniProtKB-UniRule"/>
</dbReference>
<dbReference type="CDD" id="cd07961">
    <property type="entry name" value="Anticodon_Ia_Ile_ABEc"/>
    <property type="match status" value="1"/>
</dbReference>
<reference evidence="19 20" key="1">
    <citation type="journal article" date="2016" name="Nat. Commun.">
        <title>Thousands of microbial genomes shed light on interconnected biogeochemical processes in an aquifer system.</title>
        <authorList>
            <person name="Anantharaman K."/>
            <person name="Brown C.T."/>
            <person name="Hug L.A."/>
            <person name="Sharon I."/>
            <person name="Castelle C.J."/>
            <person name="Probst A.J."/>
            <person name="Thomas B.C."/>
            <person name="Singh A."/>
            <person name="Wilkins M.J."/>
            <person name="Karaoz U."/>
            <person name="Brodie E.L."/>
            <person name="Williams K.H."/>
            <person name="Hubbard S.S."/>
            <person name="Banfield J.F."/>
        </authorList>
    </citation>
    <scope>NUCLEOTIDE SEQUENCE [LARGE SCALE GENOMIC DNA]</scope>
</reference>
<keyword evidence="9 15" id="KW-0862">Zinc</keyword>
<dbReference type="GO" id="GO:0005524">
    <property type="term" value="F:ATP binding"/>
    <property type="evidence" value="ECO:0007669"/>
    <property type="project" value="UniProtKB-UniRule"/>
</dbReference>
<comment type="cofactor">
    <cofactor evidence="1 15">
        <name>Zn(2+)</name>
        <dbReference type="ChEBI" id="CHEBI:29105"/>
    </cofactor>
</comment>
<feature type="binding site" evidence="15">
    <location>
        <position position="879"/>
    </location>
    <ligand>
        <name>ATP</name>
        <dbReference type="ChEBI" id="CHEBI:30616"/>
    </ligand>
</feature>
<organism evidence="19 20">
    <name type="scientific">Candidatus Uhrbacteria bacterium RIFCSPLOWO2_02_FULL_49_11</name>
    <dbReference type="NCBI Taxonomy" id="1802409"/>
    <lineage>
        <taxon>Bacteria</taxon>
        <taxon>Candidatus Uhriibacteriota</taxon>
    </lineage>
</organism>
<dbReference type="InterPro" id="IPR009080">
    <property type="entry name" value="tRNAsynth_Ia_anticodon-bd"/>
</dbReference>
<evidence type="ECO:0000256" key="6">
    <source>
        <dbReference type="ARBA" id="ARBA00022598"/>
    </source>
</evidence>
<dbReference type="GO" id="GO:0005737">
    <property type="term" value="C:cytoplasm"/>
    <property type="evidence" value="ECO:0007669"/>
    <property type="project" value="UniProtKB-SubCell"/>
</dbReference>
<dbReference type="InterPro" id="IPR013078">
    <property type="entry name" value="His_Pase_superF_clade-1"/>
</dbReference>
<dbReference type="GO" id="GO:0008270">
    <property type="term" value="F:zinc ion binding"/>
    <property type="evidence" value="ECO:0007669"/>
    <property type="project" value="UniProtKB-UniRule"/>
</dbReference>
<sequence>MDLPTIELKVLEWWSREKTFKKTLEKPASRGSLDSARGRDFVFYEGPPTANGKPGIHHVLARAFKDIIPRFKTMQGYRVVRKAGWDTHGLPVELEVEKQLGLKNKKEVEAYGIGAFNQRCKESVWKYKDDWEKLTARMGFWVDMEHPYITYAAPYVEALWGVIKLFHERGLLIEGHKVVPHCPRCGTALSSHELALGYQSVKDLSLIVKFSIFNFQFSNKFQIPNNQNAKVYILSWTTTPWTLPGNVALAVGSDIEYVIARNKKQEIRNKEYVIIAKDRLNVLEGEHEVVAEMKGNDLVGLEYEPLFDVSALKSPKSYKVYPADFVSTTDGTGVVHTAVMYGEDDYNLGIAVGLPKTHTVDEAGLFNVNAPEFVRGKFVKDPEAEKLIIADLEKRGLIFNRELYEHDYPFCWRCKTPLLYYAKHSWFVAMSKLRNELIEANGQINWVPSYIKEGRFGEWLREVKDWAFSRERYWGTPLPIWRCQIGNDQFPISNFQIPPEVDQPSAENSNNQNTKFKNKEDDSLASSFQLPASSQNGCGRVEVIGSVAELVQRAKLKNRYIFMRHGEAEVNRKKIINSVLEESKKYPLTDTGKQQVQNALKQIGNEKIDIIVHSPFARTRETAELIGNAVGKGVEPVQDVREFITAPSYEGKPTAEYGALFADTAKRFMKNPDGGETLGETLMRMQAVVQDFEKKYEHKTILIVSHGDPLWVLQWALAGSPGQLQDFSYPQFAQPIIVDHGIFLTNTLGEADLHRPFVDDITFPCTCGGVMRRVPEIADVWFDSGAMPFAQYSENILAMKNADDTLTNADSVRVSPRDILRDSALVQFPADYISEAIDQTRGWFYTLLAVSVALGKGAPYKNVICLGHILDAKGKKMSKSLGNIIVPEDVFVKYGADAVRWHLFTVNDPGLPKRFDEREIMEIVKKFFMILWNVVSFHELYPPLENSKFEILNPKQTKNSKFQIPNSVHVLDRWIIARLHQLIALVTERLEAYDITPAGRAIEEFVTDLSTWYVRRSRERIKSEKLQDTRNKIPSDSEQARATLRFVLLELSKLVAPFIPFTAEALWQKIHGTWNMGHGTEGSVHLADWPQAGEIDKEVLVRMDTVRKVVEAGLAARAAVKIPIRQPLQRAMIMEHGSWSIEQQYIDLIKEELNVKEVIFENVEGPMRVKLDTNLTEELKLEGMKREFIRAVNNLRKEAKLTIRDQIALSVQKTPISEQLINTYKKDLLKATISSEVRFVEEVASTRHAQVTLGGEDIEFGF</sequence>
<dbReference type="InterPro" id="IPR033709">
    <property type="entry name" value="Anticodon_Ile_ABEc"/>
</dbReference>
<evidence type="ECO:0000259" key="18">
    <source>
        <dbReference type="Pfam" id="PF08264"/>
    </source>
</evidence>
<evidence type="ECO:0000256" key="4">
    <source>
        <dbReference type="ARBA" id="ARBA00011245"/>
    </source>
</evidence>
<name>A0A1F7VBR0_9BACT</name>
<evidence type="ECO:0000256" key="13">
    <source>
        <dbReference type="ARBA" id="ARBA00025217"/>
    </source>
</evidence>
<dbReference type="SMART" id="SM00855">
    <property type="entry name" value="PGAM"/>
    <property type="match status" value="1"/>
</dbReference>
<evidence type="ECO:0000256" key="16">
    <source>
        <dbReference type="SAM" id="MobiDB-lite"/>
    </source>
</evidence>
<comment type="subcellular location">
    <subcellularLocation>
        <location evidence="2 15">Cytoplasm</location>
    </subcellularLocation>
</comment>
<evidence type="ECO:0000256" key="3">
    <source>
        <dbReference type="ARBA" id="ARBA00007078"/>
    </source>
</evidence>
<feature type="region of interest" description="Disordered" evidence="16">
    <location>
        <begin position="501"/>
        <end position="520"/>
    </location>
</feature>
<dbReference type="Gene3D" id="1.10.730.10">
    <property type="entry name" value="Isoleucyl-tRNA Synthetase, Domain 1"/>
    <property type="match status" value="1"/>
</dbReference>
<keyword evidence="6 15" id="KW-0436">Ligase</keyword>
<dbReference type="InterPro" id="IPR002300">
    <property type="entry name" value="aa-tRNA-synth_Ia"/>
</dbReference>
<comment type="caution">
    <text evidence="19">The sequence shown here is derived from an EMBL/GenBank/DDBJ whole genome shotgun (WGS) entry which is preliminary data.</text>
</comment>
<dbReference type="SUPFAM" id="SSF47323">
    <property type="entry name" value="Anticodon-binding domain of a subclass of class I aminoacyl-tRNA synthetases"/>
    <property type="match status" value="1"/>
</dbReference>
<dbReference type="GO" id="GO:0002161">
    <property type="term" value="F:aminoacyl-tRNA deacylase activity"/>
    <property type="evidence" value="ECO:0007669"/>
    <property type="project" value="InterPro"/>
</dbReference>
<keyword evidence="12 15" id="KW-0030">Aminoacyl-tRNA synthetase</keyword>
<feature type="short sequence motif" description="'KMSKS' region" evidence="15">
    <location>
        <begin position="876"/>
        <end position="880"/>
    </location>
</feature>
<dbReference type="PANTHER" id="PTHR42780:SF1">
    <property type="entry name" value="ISOLEUCINE--TRNA LIGASE, CYTOPLASMIC"/>
    <property type="match status" value="1"/>
</dbReference>
<dbReference type="InterPro" id="IPR002301">
    <property type="entry name" value="Ile-tRNA-ligase"/>
</dbReference>
<dbReference type="Gene3D" id="3.90.740.10">
    <property type="entry name" value="Valyl/Leucyl/Isoleucyl-tRNA synthetase, editing domain"/>
    <property type="match status" value="1"/>
</dbReference>
<dbReference type="EMBL" id="MGER01000046">
    <property type="protein sequence ID" value="OGL87863.1"/>
    <property type="molecule type" value="Genomic_DNA"/>
</dbReference>
<dbReference type="Gene3D" id="3.40.50.1240">
    <property type="entry name" value="Phosphoglycerate mutase-like"/>
    <property type="match status" value="1"/>
</dbReference>
<comment type="function">
    <text evidence="13 15">Catalyzes the attachment of isoleucine to tRNA(Ile). As IleRS can inadvertently accommodate and process structurally similar amino acids such as valine, to avoid such errors it has two additional distinct tRNA(Ile)-dependent editing activities. One activity is designated as 'pretransfer' editing and involves the hydrolysis of activated Val-AMP. The other activity is designated 'posttransfer' editing and involves deacylation of mischarged Val-tRNA(Ile).</text>
</comment>
<evidence type="ECO:0000256" key="7">
    <source>
        <dbReference type="ARBA" id="ARBA00022723"/>
    </source>
</evidence>
<keyword evidence="5 15" id="KW-0963">Cytoplasm</keyword>
<comment type="subunit">
    <text evidence="4 15">Monomer.</text>
</comment>
<evidence type="ECO:0000256" key="8">
    <source>
        <dbReference type="ARBA" id="ARBA00022741"/>
    </source>
</evidence>
<keyword evidence="11 15" id="KW-0648">Protein biosynthesis</keyword>
<keyword evidence="7 15" id="KW-0479">Metal-binding</keyword>
<dbReference type="InterPro" id="IPR013155">
    <property type="entry name" value="M/V/L/I-tRNA-synth_anticd-bd"/>
</dbReference>
<dbReference type="GO" id="GO:0004822">
    <property type="term" value="F:isoleucine-tRNA ligase activity"/>
    <property type="evidence" value="ECO:0007669"/>
    <property type="project" value="UniProtKB-UniRule"/>
</dbReference>
<feature type="domain" description="Aminoacyl-tRNA synthetase class Ia" evidence="17">
    <location>
        <begin position="752"/>
        <end position="904"/>
    </location>
</feature>
<evidence type="ECO:0000256" key="2">
    <source>
        <dbReference type="ARBA" id="ARBA00004496"/>
    </source>
</evidence>
<dbReference type="Pfam" id="PF00300">
    <property type="entry name" value="His_Phos_1"/>
    <property type="match status" value="1"/>
</dbReference>
<evidence type="ECO:0000313" key="20">
    <source>
        <dbReference type="Proteomes" id="UP000178264"/>
    </source>
</evidence>
<evidence type="ECO:0000256" key="12">
    <source>
        <dbReference type="ARBA" id="ARBA00023146"/>
    </source>
</evidence>
<proteinExistence type="inferred from homology"/>
<evidence type="ECO:0000313" key="19">
    <source>
        <dbReference type="EMBL" id="OGL87863.1"/>
    </source>
</evidence>
<evidence type="ECO:0000259" key="17">
    <source>
        <dbReference type="Pfam" id="PF00133"/>
    </source>
</evidence>
<dbReference type="GO" id="GO:0000049">
    <property type="term" value="F:tRNA binding"/>
    <property type="evidence" value="ECO:0007669"/>
    <property type="project" value="InterPro"/>
</dbReference>
<feature type="short sequence motif" description="'HIGH' region" evidence="15">
    <location>
        <begin position="48"/>
        <end position="58"/>
    </location>
</feature>
<dbReference type="EC" id="6.1.1.5" evidence="15"/>
<feature type="compositionally biased region" description="Polar residues" evidence="16">
    <location>
        <begin position="505"/>
        <end position="515"/>
    </location>
</feature>
<accession>A0A1F7VBR0</accession>
<dbReference type="FunFam" id="3.40.50.620:FF:000063">
    <property type="entry name" value="Isoleucine--tRNA ligase"/>
    <property type="match status" value="1"/>
</dbReference>
<comment type="similarity">
    <text evidence="3 15">Belongs to the class-I aminoacyl-tRNA synthetase family. IleS type 2 subfamily.</text>
</comment>
<dbReference type="HAMAP" id="MF_02003">
    <property type="entry name" value="Ile_tRNA_synth_type2"/>
    <property type="match status" value="1"/>
</dbReference>
<dbReference type="Pfam" id="PF08264">
    <property type="entry name" value="Anticodon_1"/>
    <property type="match status" value="1"/>
</dbReference>
<dbReference type="Proteomes" id="UP000178264">
    <property type="component" value="Unassembled WGS sequence"/>
</dbReference>